<dbReference type="InterPro" id="IPR021109">
    <property type="entry name" value="Peptidase_aspartic_dom_sf"/>
</dbReference>
<organism evidence="7 8">
    <name type="scientific">Naematelia encephala</name>
    <dbReference type="NCBI Taxonomy" id="71784"/>
    <lineage>
        <taxon>Eukaryota</taxon>
        <taxon>Fungi</taxon>
        <taxon>Dikarya</taxon>
        <taxon>Basidiomycota</taxon>
        <taxon>Agaricomycotina</taxon>
        <taxon>Tremellomycetes</taxon>
        <taxon>Tremellales</taxon>
        <taxon>Naemateliaceae</taxon>
        <taxon>Naematelia</taxon>
    </lineage>
</organism>
<dbReference type="InterPro" id="IPR001461">
    <property type="entry name" value="Aspartic_peptidase_A1"/>
</dbReference>
<keyword evidence="8" id="KW-1185">Reference proteome</keyword>
<dbReference type="AlphaFoldDB" id="A0A1Y2BHK9"/>
<dbReference type="Proteomes" id="UP000193986">
    <property type="component" value="Unassembled WGS sequence"/>
</dbReference>
<keyword evidence="5" id="KW-0645">Protease</keyword>
<evidence type="ECO:0000313" key="7">
    <source>
        <dbReference type="EMBL" id="ORY34278.1"/>
    </source>
</evidence>
<dbReference type="PANTHER" id="PTHR47966:SF6">
    <property type="entry name" value="PEPTIDASE A1 DOMAIN-CONTAINING PROTEIN"/>
    <property type="match status" value="1"/>
</dbReference>
<evidence type="ECO:0000259" key="6">
    <source>
        <dbReference type="PROSITE" id="PS51767"/>
    </source>
</evidence>
<dbReference type="PROSITE" id="PS00141">
    <property type="entry name" value="ASP_PROTEASE"/>
    <property type="match status" value="1"/>
</dbReference>
<reference evidence="7 8" key="1">
    <citation type="submission" date="2016-07" db="EMBL/GenBank/DDBJ databases">
        <title>Pervasive Adenine N6-methylation of Active Genes in Fungi.</title>
        <authorList>
            <consortium name="DOE Joint Genome Institute"/>
            <person name="Mondo S.J."/>
            <person name="Dannebaum R.O."/>
            <person name="Kuo R.C."/>
            <person name="Labutti K."/>
            <person name="Haridas S."/>
            <person name="Kuo A."/>
            <person name="Salamov A."/>
            <person name="Ahrendt S.R."/>
            <person name="Lipzen A."/>
            <person name="Sullivan W."/>
            <person name="Andreopoulos W.B."/>
            <person name="Clum A."/>
            <person name="Lindquist E."/>
            <person name="Daum C."/>
            <person name="Ramamoorthy G.K."/>
            <person name="Gryganskyi A."/>
            <person name="Culley D."/>
            <person name="Magnuson J.K."/>
            <person name="James T.Y."/>
            <person name="O'Malley M.A."/>
            <person name="Stajich J.E."/>
            <person name="Spatafora J.W."/>
            <person name="Visel A."/>
            <person name="Grigoriev I.V."/>
        </authorList>
    </citation>
    <scope>NUCLEOTIDE SEQUENCE [LARGE SCALE GENOMIC DNA]</scope>
    <source>
        <strain evidence="7 8">68-887.2</strain>
    </source>
</reference>
<comment type="similarity">
    <text evidence="1 5">Belongs to the peptidase A1 family.</text>
</comment>
<dbReference type="InterPro" id="IPR033121">
    <property type="entry name" value="PEPTIDASE_A1"/>
</dbReference>
<keyword evidence="5" id="KW-0378">Hydrolase</keyword>
<dbReference type="SUPFAM" id="SSF50630">
    <property type="entry name" value="Acid proteases"/>
    <property type="match status" value="1"/>
</dbReference>
<dbReference type="InParanoid" id="A0A1Y2BHK9"/>
<comment type="caution">
    <text evidence="7">The sequence shown here is derived from an EMBL/GenBank/DDBJ whole genome shotgun (WGS) entry which is preliminary data.</text>
</comment>
<feature type="domain" description="Peptidase A1" evidence="6">
    <location>
        <begin position="114"/>
        <end position="448"/>
    </location>
</feature>
<evidence type="ECO:0000256" key="4">
    <source>
        <dbReference type="PIRSR" id="PIRSR601461-2"/>
    </source>
</evidence>
<evidence type="ECO:0000313" key="8">
    <source>
        <dbReference type="Proteomes" id="UP000193986"/>
    </source>
</evidence>
<gene>
    <name evidence="7" type="ORF">BCR39DRAFT_477209</name>
</gene>
<evidence type="ECO:0000256" key="2">
    <source>
        <dbReference type="ARBA" id="ARBA00022750"/>
    </source>
</evidence>
<evidence type="ECO:0000256" key="1">
    <source>
        <dbReference type="ARBA" id="ARBA00007447"/>
    </source>
</evidence>
<dbReference type="Pfam" id="PF00026">
    <property type="entry name" value="Asp"/>
    <property type="match status" value="1"/>
</dbReference>
<feature type="disulfide bond" evidence="4">
    <location>
        <begin position="370"/>
        <end position="408"/>
    </location>
</feature>
<sequence length="457" mass="48646">MLILAVLLPGVVAQLSLPIIADTSFSLLSGELVVARQLVSWGIKLAPVSFNVQLDKRRSRRRDGLDLDDNGRGSLLHVFDQVEESAVGWGDDVASVGWGDDENVARGERGDTSWYTYVSLGSPPQSVPVLPDTGSSDLFVFGPSCTDCYLTNHTSFSPPSSTSFINGSFDWTIGYGDGTTAAGYAGTDMLSLGDVSIPVLIGVAGDVRGSSVAISTRSGIMGLGLDPLASMTKDKTNGATIFSRLVKSGKLDENVLSIRLDKGQQSQGKVYKEGMGEYTFGGIEEQYVVGGRAVLVWTSVSSVNFWGFAIDDISMGITSVLAADAKTPHRAIVDSGTSLILTSATAAITIHSHIPSSFQDSSSGIWYIPCSTSFPLTQNLFFTISGRRFGVPIEDLAWKVSDTYSNCCISGVQGGMEAFTILGDMFIKNHYVVLSYGSTGDQLEVGFGDRVDVQPIL</sequence>
<dbReference type="InterPro" id="IPR034164">
    <property type="entry name" value="Pepsin-like_dom"/>
</dbReference>
<keyword evidence="2 5" id="KW-0064">Aspartyl protease</keyword>
<name>A0A1Y2BHK9_9TREE</name>
<dbReference type="GO" id="GO:0006508">
    <property type="term" value="P:proteolysis"/>
    <property type="evidence" value="ECO:0007669"/>
    <property type="project" value="UniProtKB-KW"/>
</dbReference>
<protein>
    <submittedName>
        <fullName evidence="7">Aspartic peptidase domain-containing protein</fullName>
    </submittedName>
</protein>
<dbReference type="PROSITE" id="PS51767">
    <property type="entry name" value="PEPTIDASE_A1"/>
    <property type="match status" value="1"/>
</dbReference>
<dbReference type="PRINTS" id="PR00792">
    <property type="entry name" value="PEPSIN"/>
</dbReference>
<dbReference type="OrthoDB" id="2747330at2759"/>
<dbReference type="PANTHER" id="PTHR47966">
    <property type="entry name" value="BETA-SITE APP-CLEAVING ENZYME, ISOFORM A-RELATED"/>
    <property type="match status" value="1"/>
</dbReference>
<dbReference type="Gene3D" id="2.40.70.10">
    <property type="entry name" value="Acid Proteases"/>
    <property type="match status" value="2"/>
</dbReference>
<evidence type="ECO:0000256" key="5">
    <source>
        <dbReference type="RuleBase" id="RU000454"/>
    </source>
</evidence>
<feature type="active site" evidence="3">
    <location>
        <position position="132"/>
    </location>
</feature>
<dbReference type="GO" id="GO:0004190">
    <property type="term" value="F:aspartic-type endopeptidase activity"/>
    <property type="evidence" value="ECO:0007669"/>
    <property type="project" value="UniProtKB-KW"/>
</dbReference>
<evidence type="ECO:0000256" key="3">
    <source>
        <dbReference type="PIRSR" id="PIRSR601461-1"/>
    </source>
</evidence>
<dbReference type="InterPro" id="IPR001969">
    <property type="entry name" value="Aspartic_peptidase_AS"/>
</dbReference>
<dbReference type="CDD" id="cd05471">
    <property type="entry name" value="pepsin_like"/>
    <property type="match status" value="1"/>
</dbReference>
<proteinExistence type="inferred from homology"/>
<dbReference type="EMBL" id="MCFC01000003">
    <property type="protein sequence ID" value="ORY34278.1"/>
    <property type="molecule type" value="Genomic_DNA"/>
</dbReference>
<keyword evidence="4" id="KW-1015">Disulfide bond</keyword>
<accession>A0A1Y2BHK9</accession>
<feature type="active site" evidence="3">
    <location>
        <position position="334"/>
    </location>
</feature>